<dbReference type="Proteomes" id="UP001297092">
    <property type="component" value="Unassembled WGS sequence"/>
</dbReference>
<dbReference type="EMBL" id="JAHCTB010000007">
    <property type="protein sequence ID" value="MBT0609141.1"/>
    <property type="molecule type" value="Genomic_DNA"/>
</dbReference>
<gene>
    <name evidence="1" type="ORF">KIV10_13215</name>
</gene>
<sequence length="268" mass="30216">MKKMMLFFVLLAFSYSCEDVIDVDLNEGAPRLVIDARILKEIDTTSALTIVTLSRTNAFFDTGIDFVNDAEVKIISSNEIVYALENNGDGIYTTNSITPMPGETYKLEVNYNNEIYSATESLFTVTPLEYVEQENDGGFSGDDIELKAYFNDPEDIENYYLFEGFSEKGDLQNVLDDEFFDGNEIFGFFLAEDLAAGDTVTFYLNGVSKQYYNYMFILLQQSSDQGAGPFETQPATVRGNIVNETNAENYPLGYFRISEISILNYTVQ</sequence>
<evidence type="ECO:0000313" key="1">
    <source>
        <dbReference type="EMBL" id="MBT0609141.1"/>
    </source>
</evidence>
<evidence type="ECO:0000313" key="2">
    <source>
        <dbReference type="Proteomes" id="UP001297092"/>
    </source>
</evidence>
<dbReference type="Pfam" id="PF14054">
    <property type="entry name" value="DUF4249"/>
    <property type="match status" value="1"/>
</dbReference>
<keyword evidence="2" id="KW-1185">Reference proteome</keyword>
<organism evidence="1 2">
    <name type="scientific">Aequorivita echinoideorum</name>
    <dbReference type="NCBI Taxonomy" id="1549647"/>
    <lineage>
        <taxon>Bacteria</taxon>
        <taxon>Pseudomonadati</taxon>
        <taxon>Bacteroidota</taxon>
        <taxon>Flavobacteriia</taxon>
        <taxon>Flavobacteriales</taxon>
        <taxon>Flavobacteriaceae</taxon>
        <taxon>Aequorivita</taxon>
    </lineage>
</organism>
<dbReference type="InterPro" id="IPR025345">
    <property type="entry name" value="DUF4249"/>
</dbReference>
<dbReference type="PROSITE" id="PS51257">
    <property type="entry name" value="PROKAR_LIPOPROTEIN"/>
    <property type="match status" value="1"/>
</dbReference>
<dbReference type="RefSeq" id="WP_214114530.1">
    <property type="nucleotide sequence ID" value="NZ_JAHCTB010000007.1"/>
</dbReference>
<name>A0ABS5S7F1_9FLAO</name>
<reference evidence="1 2" key="1">
    <citation type="submission" date="2021-05" db="EMBL/GenBank/DDBJ databases">
        <title>Aequorivita echinoideorum JCM 30378 genome.</title>
        <authorList>
            <person name="Zhang H."/>
            <person name="Li C."/>
        </authorList>
    </citation>
    <scope>NUCLEOTIDE SEQUENCE [LARGE SCALE GENOMIC DNA]</scope>
    <source>
        <strain evidence="1 2">JCM30378</strain>
    </source>
</reference>
<accession>A0ABS5S7F1</accession>
<protein>
    <submittedName>
        <fullName evidence="1">DUF4249 family protein</fullName>
    </submittedName>
</protein>
<proteinExistence type="predicted"/>
<comment type="caution">
    <text evidence="1">The sequence shown here is derived from an EMBL/GenBank/DDBJ whole genome shotgun (WGS) entry which is preliminary data.</text>
</comment>